<name>A0A241XS27_PSEAI</name>
<dbReference type="SUPFAM" id="SSF52799">
    <property type="entry name" value="(Phosphotyrosine protein) phosphatases II"/>
    <property type="match status" value="1"/>
</dbReference>
<dbReference type="RefSeq" id="WP_065085828.1">
    <property type="nucleotide sequence ID" value="NZ_NFFZ01000004.1"/>
</dbReference>
<proteinExistence type="predicted"/>
<dbReference type="AlphaFoldDB" id="A0A241XS27"/>
<evidence type="ECO:0000313" key="2">
    <source>
        <dbReference type="Proteomes" id="UP000194857"/>
    </source>
</evidence>
<reference evidence="1 2" key="1">
    <citation type="submission" date="2017-05" db="EMBL/GenBank/DDBJ databases">
        <authorList>
            <person name="Song R."/>
            <person name="Chenine A.L."/>
            <person name="Ruprecht R.M."/>
        </authorList>
    </citation>
    <scope>NUCLEOTIDE SEQUENCE [LARGE SCALE GENOMIC DNA]</scope>
    <source>
        <strain evidence="1 2">S567_C10_BS</strain>
    </source>
</reference>
<dbReference type="InterPro" id="IPR029021">
    <property type="entry name" value="Prot-tyrosine_phosphatase-like"/>
</dbReference>
<dbReference type="EMBL" id="NFFZ01000004">
    <property type="protein sequence ID" value="OTI62956.1"/>
    <property type="molecule type" value="Genomic_DNA"/>
</dbReference>
<sequence length="177" mass="19865">MQVTFLSRRDAEEALPSDGYHLISISDGPEDKAAIDESRWASVSYHYFIDAGFDEDTIALFGGDGGDFETRFRDYFLEDRAEVMRQRIAAIVELRQPIVVNCQAGKSRSAAVAKFISTHYGYQLDKPTPEANMCVYRMLARDGVLIRAYRSATALETHSDQQASDSVLGSIKRFFGF</sequence>
<evidence type="ECO:0000313" key="1">
    <source>
        <dbReference type="EMBL" id="OTI62956.1"/>
    </source>
</evidence>
<comment type="caution">
    <text evidence="1">The sequence shown here is derived from an EMBL/GenBank/DDBJ whole genome shotgun (WGS) entry which is preliminary data.</text>
</comment>
<dbReference type="Proteomes" id="UP000194857">
    <property type="component" value="Unassembled WGS sequence"/>
</dbReference>
<evidence type="ECO:0008006" key="3">
    <source>
        <dbReference type="Google" id="ProtNLM"/>
    </source>
</evidence>
<protein>
    <recommendedName>
        <fullName evidence="3">Tyrosine specific protein phosphatases domain-containing protein</fullName>
    </recommendedName>
</protein>
<organism evidence="1 2">
    <name type="scientific">Pseudomonas aeruginosa</name>
    <dbReference type="NCBI Taxonomy" id="287"/>
    <lineage>
        <taxon>Bacteria</taxon>
        <taxon>Pseudomonadati</taxon>
        <taxon>Pseudomonadota</taxon>
        <taxon>Gammaproteobacteria</taxon>
        <taxon>Pseudomonadales</taxon>
        <taxon>Pseudomonadaceae</taxon>
        <taxon>Pseudomonas</taxon>
    </lineage>
</organism>
<gene>
    <name evidence="1" type="ORF">CAZ10_08895</name>
</gene>
<accession>A0A241XS27</accession>